<dbReference type="EMBL" id="VEWJ01000016">
    <property type="protein sequence ID" value="TPF74139.1"/>
    <property type="molecule type" value="Genomic_DNA"/>
</dbReference>
<evidence type="ECO:0000256" key="8">
    <source>
        <dbReference type="ARBA" id="ARBA00023136"/>
    </source>
</evidence>
<comment type="caution">
    <text evidence="12">The sequence shown here is derived from an EMBL/GenBank/DDBJ whole genome shotgun (WGS) entry which is preliminary data.</text>
</comment>
<keyword evidence="7 11" id="KW-1133">Transmembrane helix</keyword>
<evidence type="ECO:0000256" key="9">
    <source>
        <dbReference type="ARBA" id="ARBA00023139"/>
    </source>
</evidence>
<keyword evidence="9" id="KW-0564">Palmitate</keyword>
<dbReference type="AlphaFoldDB" id="A0A502BKE9"/>
<evidence type="ECO:0000256" key="10">
    <source>
        <dbReference type="ARBA" id="ARBA00023288"/>
    </source>
</evidence>
<sequence>MSGPSFSLMGAYFPSWMLCLLIAVVITILLRVIFIRIGLDDILPFRLTAYTAIVIAIASGLALFVYGR</sequence>
<proteinExistence type="inferred from homology"/>
<evidence type="ECO:0000256" key="7">
    <source>
        <dbReference type="ARBA" id="ARBA00022989"/>
    </source>
</evidence>
<dbReference type="InterPro" id="IPR031381">
    <property type="entry name" value="YtcA"/>
</dbReference>
<dbReference type="Proteomes" id="UP000315388">
    <property type="component" value="Unassembled WGS sequence"/>
</dbReference>
<evidence type="ECO:0000313" key="12">
    <source>
        <dbReference type="EMBL" id="TPF74139.1"/>
    </source>
</evidence>
<protein>
    <recommendedName>
        <fullName evidence="3">Uncharacterized protein YtcA</fullName>
    </recommendedName>
</protein>
<name>A0A502BKE9_9HYPH</name>
<evidence type="ECO:0000256" key="4">
    <source>
        <dbReference type="ARBA" id="ARBA00022475"/>
    </source>
</evidence>
<feature type="transmembrane region" description="Helical" evidence="11">
    <location>
        <begin position="12"/>
        <end position="35"/>
    </location>
</feature>
<comment type="subcellular location">
    <subcellularLocation>
        <location evidence="1">Membrane</location>
        <topology evidence="1">Multi-pass membrane protein</topology>
    </subcellularLocation>
</comment>
<evidence type="ECO:0000256" key="11">
    <source>
        <dbReference type="SAM" id="Phobius"/>
    </source>
</evidence>
<accession>A0A502BKE9</accession>
<comment type="similarity">
    <text evidence="2">Belongs to the YtcA family.</text>
</comment>
<keyword evidence="10" id="KW-0449">Lipoprotein</keyword>
<evidence type="ECO:0000256" key="1">
    <source>
        <dbReference type="ARBA" id="ARBA00004141"/>
    </source>
</evidence>
<evidence type="ECO:0000256" key="2">
    <source>
        <dbReference type="ARBA" id="ARBA00008208"/>
    </source>
</evidence>
<dbReference type="GO" id="GO:0016020">
    <property type="term" value="C:membrane"/>
    <property type="evidence" value="ECO:0007669"/>
    <property type="project" value="UniProtKB-SubCell"/>
</dbReference>
<dbReference type="Pfam" id="PF17090">
    <property type="entry name" value="Ytca"/>
    <property type="match status" value="1"/>
</dbReference>
<keyword evidence="6" id="KW-0732">Signal</keyword>
<dbReference type="OrthoDB" id="5958921at2"/>
<gene>
    <name evidence="12" type="ORF">FHY56_16220</name>
</gene>
<organism evidence="12 13">
    <name type="scientific">Brucella gallinifaecis</name>
    <dbReference type="NCBI Taxonomy" id="215590"/>
    <lineage>
        <taxon>Bacteria</taxon>
        <taxon>Pseudomonadati</taxon>
        <taxon>Pseudomonadota</taxon>
        <taxon>Alphaproteobacteria</taxon>
        <taxon>Hyphomicrobiales</taxon>
        <taxon>Brucellaceae</taxon>
        <taxon>Brucella/Ochrobactrum group</taxon>
        <taxon>Brucella</taxon>
    </lineage>
</organism>
<feature type="transmembrane region" description="Helical" evidence="11">
    <location>
        <begin position="47"/>
        <end position="66"/>
    </location>
</feature>
<keyword evidence="13" id="KW-1185">Reference proteome</keyword>
<reference evidence="12 13" key="1">
    <citation type="journal article" date="2003" name="Int. J. Syst. Evol. Microbiol.">
        <title>Towards a standardized format for the description of a novel species (of an established genus): Ochrobactrum gallinifaecis sp. nov.</title>
        <authorList>
            <person name="Kampfer P."/>
            <person name="Buczolits S."/>
            <person name="Albrecht A."/>
            <person name="Busse H.J."/>
            <person name="Stackebrandt E."/>
        </authorList>
    </citation>
    <scope>NUCLEOTIDE SEQUENCE [LARGE SCALE GENOMIC DNA]</scope>
    <source>
        <strain evidence="12 13">ISO 196</strain>
    </source>
</reference>
<evidence type="ECO:0000256" key="6">
    <source>
        <dbReference type="ARBA" id="ARBA00022729"/>
    </source>
</evidence>
<keyword evidence="5 11" id="KW-0812">Transmembrane</keyword>
<keyword evidence="8 11" id="KW-0472">Membrane</keyword>
<keyword evidence="4" id="KW-1003">Cell membrane</keyword>
<evidence type="ECO:0000256" key="5">
    <source>
        <dbReference type="ARBA" id="ARBA00022692"/>
    </source>
</evidence>
<evidence type="ECO:0000313" key="13">
    <source>
        <dbReference type="Proteomes" id="UP000315388"/>
    </source>
</evidence>
<dbReference type="RefSeq" id="WP_140906191.1">
    <property type="nucleotide sequence ID" value="NZ_JBHTMD010000044.1"/>
</dbReference>
<evidence type="ECO:0000256" key="3">
    <source>
        <dbReference type="ARBA" id="ARBA00021237"/>
    </source>
</evidence>